<feature type="region of interest" description="Disordered" evidence="4">
    <location>
        <begin position="1"/>
        <end position="76"/>
    </location>
</feature>
<evidence type="ECO:0000256" key="2">
    <source>
        <dbReference type="ARBA" id="ARBA00022741"/>
    </source>
</evidence>
<feature type="region of interest" description="Disordered" evidence="4">
    <location>
        <begin position="461"/>
        <end position="532"/>
    </location>
</feature>
<evidence type="ECO:0000256" key="3">
    <source>
        <dbReference type="ARBA" id="ARBA00022840"/>
    </source>
</evidence>
<feature type="compositionally biased region" description="Low complexity" evidence="4">
    <location>
        <begin position="1288"/>
        <end position="1298"/>
    </location>
</feature>
<organism evidence="5 6">
    <name type="scientific">Dunaliella salina</name>
    <name type="common">Green alga</name>
    <name type="synonym">Protococcus salinus</name>
    <dbReference type="NCBI Taxonomy" id="3046"/>
    <lineage>
        <taxon>Eukaryota</taxon>
        <taxon>Viridiplantae</taxon>
        <taxon>Chlorophyta</taxon>
        <taxon>core chlorophytes</taxon>
        <taxon>Chlorophyceae</taxon>
        <taxon>CS clade</taxon>
        <taxon>Chlamydomonadales</taxon>
        <taxon>Dunaliellaceae</taxon>
        <taxon>Dunaliella</taxon>
    </lineage>
</organism>
<feature type="compositionally biased region" description="Low complexity" evidence="4">
    <location>
        <begin position="1210"/>
        <end position="1224"/>
    </location>
</feature>
<keyword evidence="6" id="KW-1185">Reference proteome</keyword>
<feature type="region of interest" description="Disordered" evidence="4">
    <location>
        <begin position="786"/>
        <end position="828"/>
    </location>
</feature>
<feature type="compositionally biased region" description="Low complexity" evidence="4">
    <location>
        <begin position="1322"/>
        <end position="1335"/>
    </location>
</feature>
<feature type="region of interest" description="Disordered" evidence="4">
    <location>
        <begin position="1451"/>
        <end position="1502"/>
    </location>
</feature>
<feature type="compositionally biased region" description="Polar residues" evidence="4">
    <location>
        <begin position="1336"/>
        <end position="1353"/>
    </location>
</feature>
<feature type="compositionally biased region" description="Polar residues" evidence="4">
    <location>
        <begin position="806"/>
        <end position="828"/>
    </location>
</feature>
<feature type="compositionally biased region" description="Low complexity" evidence="4">
    <location>
        <begin position="849"/>
        <end position="864"/>
    </location>
</feature>
<accession>A0ABQ7GQH1</accession>
<dbReference type="PROSITE" id="PS51221">
    <property type="entry name" value="TTL"/>
    <property type="match status" value="1"/>
</dbReference>
<protein>
    <submittedName>
        <fullName evidence="5">Tubulin-tyrosine ligase family-domain-containing protein</fullName>
    </submittedName>
</protein>
<dbReference type="Proteomes" id="UP000815325">
    <property type="component" value="Unassembled WGS sequence"/>
</dbReference>
<feature type="compositionally biased region" description="Low complexity" evidence="4">
    <location>
        <begin position="1409"/>
        <end position="1430"/>
    </location>
</feature>
<sequence>MDFDNAEEEPGEEEEEILGEEDEHLQQQQRQEQEQQEQQQQEQQQQGHQQSNAQEAHSEALPASNTKPPLPQKEAVEEQQAVLAAAAGIKKKKKPPPPIRINLANCKYDVLRNVQRKLGWKEVGDDEEWEVYWTDMSVGIERIMKLNKTQKINHFNGMLELCRKKNMARNLSKMCKLFPEHYDFMPRTFSLPIDMQELMSDVRARGKKQIYILKPDAGCQGKGIKLVQGGKEENMAKAIREMELPNAVAQHYMAKPLLVNGFKFDVRLYALVLSCDPLRVFIYKEGLTRICTEKYTKPKAENLGLTYMHLTNYAVNKHNESFMAGNQAQAEAEAAASKWTLEQLAHYLRGQGYDWGLIWERMQHLVVKSLISVQPIVRNNYRSILPPDNDGFSCFEILGYDVMLDDELRPWLLEVNHSPSFCIDSPLDQAIKEQLILDTLELARIDPKLISKAKKAERKATAGRLLEPLHKRKPTSASSSNAPSAHGSTTPTSASAGTTANSATAGAVSAQQSQPGEEGLQKEAAAAYTVPSKPKTAEEYEALRQEVLAKREKYEAKHMGGYTRIYPSANKELQELYEKLLKGAAELFQSSFQAKAKKALDVLGEERKKKEEPESDAVKAEKARARAHRDRLAQMALERRAKKAEVKAEADAVAALQTAQAANEYSAYLTQSGLAPPQVASQVVMTLGNGFIPAHHAGTQGYYQPGTSPFAPLLVQQGPAGVVPAMPGASMNGALGAYPSAAGAYAGGGGGSGAGLSLLNRVGSYGGVGGVGGNAGMQEQQDGLHALAGSQSRSEVSGESEVASPCSGSAANSRPGSSRSSCPNSGHTTNIAGEHLSFLRSSSPGLLQAQSAAHHLQHHLAQQQPPSHPGGLASQAHYQHHHPHHHSHHQHHQHHRDHSSFADAWGGGNVVHSQPVRGPSRKEHVESSFSSELNVPPVSFGSTHSESSRALPRPAHVDFPPRSSSPSSSSHGALHSLSLQPGSLSSPGGYQVKRPSASQHQYQQAYASPQGGLSGGRAGGDRPNVPAISASPLQSSGLKPGVHGWGGGPERTLSSSFLSPRSQLGVRPDSSIAHTRPSSGAHHSSHASDWGHPSLIEKLHQPGIDSPTHPIYSSANPALVVAAPYTLGGVFGSPASISPVHPSSAHRSRRALSASLRDSSKRTEWQQQQQQQQQQQLLEQRLQALHQQQQQQQQQHGSPHPLHLNSRPESASSSGPTAVAGAAGPPNPAPQRRSTSTPTVFSGNTPDDHRCVTSPDASRPGDTFPVAMLLPPATSNTTSPPHPHSHPHAQQQQQQQQHVLHVHTFPPVRPPSPPHPPPPPTSLSAFLADLSALPSQQHGTAAQVAGTSSAAPNQAQHRQTHAHQQGGGSSSGGGASGGGPLPHAAARPRYPSNSEAGWEGKQGSVARAPSPTGSSNSQSSTGGYAASSATPNPIGPATAFSSSHLHTLYGPGGVPKAVMHGRGPPVVGSSSRPSQQQQQHTPAASPSLAAPAPVQGAGQGGVAYRQAHRYHDSEGMSQGGAAAGTAMYGVLKPGALDTGQARSIHPAGGGGNVNNRGGGVGVKGGRLGGAKNLLGDSLSVTGYKVARGGS</sequence>
<feature type="region of interest" description="Disordered" evidence="4">
    <location>
        <begin position="1183"/>
        <end position="1430"/>
    </location>
</feature>
<dbReference type="InterPro" id="IPR004344">
    <property type="entry name" value="TTL/TTLL_fam"/>
</dbReference>
<feature type="compositionally biased region" description="Low complexity" evidence="4">
    <location>
        <begin position="1183"/>
        <end position="1195"/>
    </location>
</feature>
<feature type="region of interest" description="Disordered" evidence="4">
    <location>
        <begin position="1539"/>
        <end position="1568"/>
    </location>
</feature>
<evidence type="ECO:0000313" key="6">
    <source>
        <dbReference type="Proteomes" id="UP000815325"/>
    </source>
</evidence>
<name>A0ABQ7GQH1_DUNSA</name>
<feature type="compositionally biased region" description="Gly residues" evidence="4">
    <location>
        <begin position="1547"/>
        <end position="1568"/>
    </location>
</feature>
<gene>
    <name evidence="5" type="ORF">DUNSADRAFT_5339</name>
</gene>
<reference evidence="5" key="1">
    <citation type="submission" date="2017-08" db="EMBL/GenBank/DDBJ databases">
        <authorList>
            <person name="Polle J.E."/>
            <person name="Barry K."/>
            <person name="Cushman J."/>
            <person name="Schmutz J."/>
            <person name="Tran D."/>
            <person name="Hathwaick L.T."/>
            <person name="Yim W.C."/>
            <person name="Jenkins J."/>
            <person name="Mckie-Krisberg Z.M."/>
            <person name="Prochnik S."/>
            <person name="Lindquist E."/>
            <person name="Dockter R.B."/>
            <person name="Adam C."/>
            <person name="Molina H."/>
            <person name="Bunkerborg J."/>
            <person name="Jin E."/>
            <person name="Buchheim M."/>
            <person name="Magnuson J."/>
        </authorList>
    </citation>
    <scope>NUCLEOTIDE SEQUENCE</scope>
    <source>
        <strain evidence="5">CCAP 19/18</strain>
    </source>
</reference>
<feature type="compositionally biased region" description="Low complexity" evidence="4">
    <location>
        <begin position="26"/>
        <end position="55"/>
    </location>
</feature>
<feature type="compositionally biased region" description="Polar residues" evidence="4">
    <location>
        <begin position="1052"/>
        <end position="1062"/>
    </location>
</feature>
<feature type="compositionally biased region" description="Acidic residues" evidence="4">
    <location>
        <begin position="1"/>
        <end position="23"/>
    </location>
</feature>
<evidence type="ECO:0000256" key="4">
    <source>
        <dbReference type="SAM" id="MobiDB-lite"/>
    </source>
</evidence>
<evidence type="ECO:0000313" key="5">
    <source>
        <dbReference type="EMBL" id="KAF5836848.1"/>
    </source>
</evidence>
<evidence type="ECO:0000256" key="1">
    <source>
        <dbReference type="ARBA" id="ARBA00022598"/>
    </source>
</evidence>
<feature type="compositionally biased region" description="Pro residues" evidence="4">
    <location>
        <begin position="1307"/>
        <end position="1321"/>
    </location>
</feature>
<keyword evidence="1 5" id="KW-0436">Ligase</keyword>
<dbReference type="PANTHER" id="PTHR12241:SF147">
    <property type="entry name" value="TUBULIN POLYGLUTAMYLASE TTLL7"/>
    <property type="match status" value="1"/>
</dbReference>
<keyword evidence="2" id="KW-0547">Nucleotide-binding</keyword>
<feature type="region of interest" description="Disordered" evidence="4">
    <location>
        <begin position="849"/>
        <end position="1109"/>
    </location>
</feature>
<feature type="compositionally biased region" description="Basic and acidic residues" evidence="4">
    <location>
        <begin position="606"/>
        <end position="624"/>
    </location>
</feature>
<dbReference type="Pfam" id="PF03133">
    <property type="entry name" value="TTL"/>
    <property type="match status" value="1"/>
</dbReference>
<feature type="compositionally biased region" description="Polar residues" evidence="4">
    <location>
        <begin position="1232"/>
        <end position="1245"/>
    </location>
</feature>
<dbReference type="SUPFAM" id="SSF56059">
    <property type="entry name" value="Glutathione synthetase ATP-binding domain-like"/>
    <property type="match status" value="1"/>
</dbReference>
<feature type="region of interest" description="Disordered" evidence="4">
    <location>
        <begin position="606"/>
        <end position="625"/>
    </location>
</feature>
<feature type="compositionally biased region" description="Low complexity" evidence="4">
    <location>
        <begin position="1460"/>
        <end position="1496"/>
    </location>
</feature>
<dbReference type="PANTHER" id="PTHR12241">
    <property type="entry name" value="TUBULIN POLYGLUTAMYLASE"/>
    <property type="match status" value="1"/>
</dbReference>
<proteinExistence type="predicted"/>
<feature type="compositionally biased region" description="Low complexity" evidence="4">
    <location>
        <begin position="476"/>
        <end position="510"/>
    </location>
</feature>
<feature type="compositionally biased region" description="Gly residues" evidence="4">
    <location>
        <begin position="1365"/>
        <end position="1380"/>
    </location>
</feature>
<feature type="compositionally biased region" description="Low complexity" evidence="4">
    <location>
        <begin position="960"/>
        <end position="1011"/>
    </location>
</feature>
<dbReference type="EMBL" id="MU069640">
    <property type="protein sequence ID" value="KAF5836848.1"/>
    <property type="molecule type" value="Genomic_DNA"/>
</dbReference>
<keyword evidence="3" id="KW-0067">ATP-binding</keyword>
<feature type="region of interest" description="Disordered" evidence="4">
    <location>
        <begin position="1138"/>
        <end position="1168"/>
    </location>
</feature>
<dbReference type="GO" id="GO:0016874">
    <property type="term" value="F:ligase activity"/>
    <property type="evidence" value="ECO:0007669"/>
    <property type="project" value="UniProtKB-KW"/>
</dbReference>
<feature type="compositionally biased region" description="Basic residues" evidence="4">
    <location>
        <begin position="878"/>
        <end position="897"/>
    </location>
</feature>
<comment type="caution">
    <text evidence="5">The sequence shown here is derived from an EMBL/GenBank/DDBJ whole genome shotgun (WGS) entry which is preliminary data.</text>
</comment>
<dbReference type="Gene3D" id="3.30.470.20">
    <property type="entry name" value="ATP-grasp fold, B domain"/>
    <property type="match status" value="1"/>
</dbReference>